<evidence type="ECO:0000256" key="3">
    <source>
        <dbReference type="ARBA" id="ARBA00022806"/>
    </source>
</evidence>
<keyword evidence="8" id="KW-1185">Reference proteome</keyword>
<dbReference type="Pfam" id="PF00176">
    <property type="entry name" value="SNF2-rel_dom"/>
    <property type="match status" value="1"/>
</dbReference>
<dbReference type="CDD" id="cd18793">
    <property type="entry name" value="SF2_C_SNF"/>
    <property type="match status" value="1"/>
</dbReference>
<dbReference type="SMART" id="SM00487">
    <property type="entry name" value="DEXDc"/>
    <property type="match status" value="1"/>
</dbReference>
<name>A0ABS9V3Y0_9BACT</name>
<gene>
    <name evidence="7" type="ORF">MM239_17055</name>
</gene>
<dbReference type="Gene3D" id="3.40.50.300">
    <property type="entry name" value="P-loop containing nucleotide triphosphate hydrolases"/>
    <property type="match status" value="1"/>
</dbReference>
<evidence type="ECO:0000259" key="5">
    <source>
        <dbReference type="PROSITE" id="PS51192"/>
    </source>
</evidence>
<feature type="domain" description="Helicase ATP-binding" evidence="5">
    <location>
        <begin position="114"/>
        <end position="291"/>
    </location>
</feature>
<evidence type="ECO:0000256" key="1">
    <source>
        <dbReference type="ARBA" id="ARBA00022741"/>
    </source>
</evidence>
<proteinExistence type="predicted"/>
<dbReference type="InterPro" id="IPR001650">
    <property type="entry name" value="Helicase_C-like"/>
</dbReference>
<dbReference type="Pfam" id="PF00271">
    <property type="entry name" value="Helicase_C"/>
    <property type="match status" value="1"/>
</dbReference>
<comment type="caution">
    <text evidence="7">The sequence shown here is derived from an EMBL/GenBank/DDBJ whole genome shotgun (WGS) entry which is preliminary data.</text>
</comment>
<accession>A0ABS9V3Y0</accession>
<dbReference type="PROSITE" id="PS51194">
    <property type="entry name" value="HELICASE_CTER"/>
    <property type="match status" value="1"/>
</dbReference>
<dbReference type="InterPro" id="IPR000330">
    <property type="entry name" value="SNF2_N"/>
</dbReference>
<evidence type="ECO:0000313" key="7">
    <source>
        <dbReference type="EMBL" id="MCH7411116.1"/>
    </source>
</evidence>
<keyword evidence="3" id="KW-0347">Helicase</keyword>
<dbReference type="PROSITE" id="PS51192">
    <property type="entry name" value="HELICASE_ATP_BIND_1"/>
    <property type="match status" value="1"/>
</dbReference>
<sequence length="942" mass="107368">MIVKEKPSPGKLISLRGREWVILPSDDVDILKVKPLGGSDDEATGIYLPLQIKEDEWKEAKFPEPKRNDLGDFETAKLLFEASRLSFRNASGPFRAMGKLSFRPRSYQIVPLVMALKQDVVRLLIADDVGVGKTVEALIILREMIERAEVKRFAVICQPHLCEQWQKELKDKLDIDAEIIRSSTVSSLERKITGSESIFKAFPYQVISIDYIKNDRRKPIFLNDCPEFIIVDEAHTATTPAGASSPSQQQRYHLLHDLSKVESRHLLLLTATPHSGKDEEFQSLLGLLKPEFGKLNMESLDQKNREAMAKHFIQRKRENIRKWLSEETPFPDRDTKEVGYKLSTDYRDFFTDAQAFARGLTQGAEQHKGLKGKYWAALALLRGIMSSPAAGLEMLKGRIQRTQEETEAVAYEENPVIERIEEDTDSTQMELLDQAGLEDSELGVLFMLAEKLEDLSGIKQDYKANEAAKIIKQWMKEGYQPIIFCKYIATAKYLAEILRRELPKSIEVQAITSELPDEQRKEKIDLMGQSERRVLVATDCLSEGINLQDHFNAVLHYDLPWNPNRLEQREGRVDRYGQRSETVKTWLLWGEDNPIDAIVLKVLIRKVRDIQKSTGVSISLGEDNRSIMDAVLNEVLLNPKKALQASQTSLDFGSDYHQAIITKELERAKEKAKNLRSIFAHMAVPQEEIENDLKAVDEAIGDIQSVETLVLNGIVHLKGSYEKEKKGYKLFIQNLPAHIRETLGTKTSYSISFHSPTPEGYIYIGRNHKFTEQLCQFLLSLAFESKAYFDQVARASVIMTGKVDIQTTIIQFRVRNVIKEVQSKVENISEEMYLWGFEGNAIDGKTLDYQTCKTLLFEVESSQNLSPERQQDVFENQMVLFQNKINQFTDLAEERAVKLVEAHGRFKALVGGKRYEAVHPILPPDILGVYVFLPQPKAFVLD</sequence>
<dbReference type="Gene3D" id="3.40.50.10810">
    <property type="entry name" value="Tandem AAA-ATPase domain"/>
    <property type="match status" value="1"/>
</dbReference>
<dbReference type="SUPFAM" id="SSF52540">
    <property type="entry name" value="P-loop containing nucleoside triphosphate hydrolases"/>
    <property type="match status" value="1"/>
</dbReference>
<dbReference type="InterPro" id="IPR027417">
    <property type="entry name" value="P-loop_NTPase"/>
</dbReference>
<dbReference type="InterPro" id="IPR014001">
    <property type="entry name" value="Helicase_ATP-bd"/>
</dbReference>
<dbReference type="InterPro" id="IPR038718">
    <property type="entry name" value="SNF2-like_sf"/>
</dbReference>
<dbReference type="CDD" id="cd18011">
    <property type="entry name" value="DEXDc_RapA"/>
    <property type="match status" value="1"/>
</dbReference>
<reference evidence="7" key="1">
    <citation type="submission" date="2022-03" db="EMBL/GenBank/DDBJ databases">
        <title>De novo assembled genomes of Belliella spp. (Cyclobacteriaceae) strains.</title>
        <authorList>
            <person name="Szabo A."/>
            <person name="Korponai K."/>
            <person name="Felfoldi T."/>
        </authorList>
    </citation>
    <scope>NUCLEOTIDE SEQUENCE</scope>
    <source>
        <strain evidence="7">DSM 111904</strain>
    </source>
</reference>
<evidence type="ECO:0000256" key="4">
    <source>
        <dbReference type="ARBA" id="ARBA00022840"/>
    </source>
</evidence>
<organism evidence="7 8">
    <name type="scientific">Belliella filtrata</name>
    <dbReference type="NCBI Taxonomy" id="2923435"/>
    <lineage>
        <taxon>Bacteria</taxon>
        <taxon>Pseudomonadati</taxon>
        <taxon>Bacteroidota</taxon>
        <taxon>Cytophagia</taxon>
        <taxon>Cytophagales</taxon>
        <taxon>Cyclobacteriaceae</taxon>
        <taxon>Belliella</taxon>
    </lineage>
</organism>
<evidence type="ECO:0000313" key="8">
    <source>
        <dbReference type="Proteomes" id="UP001165489"/>
    </source>
</evidence>
<dbReference type="Proteomes" id="UP001165489">
    <property type="component" value="Unassembled WGS sequence"/>
</dbReference>
<evidence type="ECO:0000259" key="6">
    <source>
        <dbReference type="PROSITE" id="PS51194"/>
    </source>
</evidence>
<dbReference type="InterPro" id="IPR057342">
    <property type="entry name" value="DEXDc_RapA"/>
</dbReference>
<dbReference type="SMART" id="SM00490">
    <property type="entry name" value="HELICc"/>
    <property type="match status" value="1"/>
</dbReference>
<keyword evidence="4" id="KW-0067">ATP-binding</keyword>
<dbReference type="InterPro" id="IPR049730">
    <property type="entry name" value="SNF2/RAD54-like_C"/>
</dbReference>
<dbReference type="RefSeq" id="WP_241349469.1">
    <property type="nucleotide sequence ID" value="NZ_JAKZGP010000059.1"/>
</dbReference>
<keyword evidence="1" id="KW-0547">Nucleotide-binding</keyword>
<dbReference type="PANTHER" id="PTHR45766">
    <property type="entry name" value="DNA ANNEALING HELICASE AND ENDONUCLEASE ZRANB3 FAMILY MEMBER"/>
    <property type="match status" value="1"/>
</dbReference>
<protein>
    <submittedName>
        <fullName evidence="7">SNF2-related protein</fullName>
    </submittedName>
</protein>
<dbReference type="PANTHER" id="PTHR45766:SF6">
    <property type="entry name" value="SWI_SNF-RELATED MATRIX-ASSOCIATED ACTIN-DEPENDENT REGULATOR OF CHROMATIN SUBFAMILY A-LIKE PROTEIN 1"/>
    <property type="match status" value="1"/>
</dbReference>
<dbReference type="EMBL" id="JAKZGP010000059">
    <property type="protein sequence ID" value="MCH7411116.1"/>
    <property type="molecule type" value="Genomic_DNA"/>
</dbReference>
<keyword evidence="2" id="KW-0378">Hydrolase</keyword>
<evidence type="ECO:0000256" key="2">
    <source>
        <dbReference type="ARBA" id="ARBA00022801"/>
    </source>
</evidence>
<feature type="domain" description="Helicase C-terminal" evidence="6">
    <location>
        <begin position="470"/>
        <end position="626"/>
    </location>
</feature>